<evidence type="ECO:0000313" key="2">
    <source>
        <dbReference type="EMBL" id="MBO3741134.1"/>
    </source>
</evidence>
<dbReference type="PANTHER" id="PTHR43792">
    <property type="entry name" value="GNAT FAMILY, PUTATIVE (AFU_ORTHOLOGUE AFUA_3G00765)-RELATED-RELATED"/>
    <property type="match status" value="1"/>
</dbReference>
<dbReference type="InterPro" id="IPR016181">
    <property type="entry name" value="Acyl_CoA_acyltransferase"/>
</dbReference>
<evidence type="ECO:0000313" key="3">
    <source>
        <dbReference type="Proteomes" id="UP000679690"/>
    </source>
</evidence>
<accession>A0ABS3UQS5</accession>
<dbReference type="PROSITE" id="PS51186">
    <property type="entry name" value="GNAT"/>
    <property type="match status" value="1"/>
</dbReference>
<name>A0ABS3UQS5_9ACTN</name>
<feature type="domain" description="N-acetyltransferase" evidence="1">
    <location>
        <begin position="11"/>
        <end position="170"/>
    </location>
</feature>
<gene>
    <name evidence="2" type="ORF">J5X75_26850</name>
</gene>
<evidence type="ECO:0000259" key="1">
    <source>
        <dbReference type="PROSITE" id="PS51186"/>
    </source>
</evidence>
<keyword evidence="3" id="KW-1185">Reference proteome</keyword>
<dbReference type="InterPro" id="IPR051531">
    <property type="entry name" value="N-acetyltransferase"/>
</dbReference>
<dbReference type="EMBL" id="JAGFNS010000019">
    <property type="protein sequence ID" value="MBO3741134.1"/>
    <property type="molecule type" value="Genomic_DNA"/>
</dbReference>
<dbReference type="Proteomes" id="UP000679690">
    <property type="component" value="Unassembled WGS sequence"/>
</dbReference>
<dbReference type="InterPro" id="IPR000182">
    <property type="entry name" value="GNAT_dom"/>
</dbReference>
<dbReference type="RefSeq" id="WP_208470285.1">
    <property type="nucleotide sequence ID" value="NZ_JAGFNS010000019.1"/>
</dbReference>
<organism evidence="2 3">
    <name type="scientific">Actinoplanes flavus</name>
    <dbReference type="NCBI Taxonomy" id="2820290"/>
    <lineage>
        <taxon>Bacteria</taxon>
        <taxon>Bacillati</taxon>
        <taxon>Actinomycetota</taxon>
        <taxon>Actinomycetes</taxon>
        <taxon>Micromonosporales</taxon>
        <taxon>Micromonosporaceae</taxon>
        <taxon>Actinoplanes</taxon>
    </lineage>
</organism>
<sequence length="232" mass="26159">MYPVTLTGPRLTLREFRADDLDASMAVVGDEEVVRTLSFDVRDRDTQALRLGQDIARARTEPRPDYYLAITDGTGTLVGFARMGLGRDRSGELGYAIRHEDWGKGYATEAATLMIDFGFTTLNLRRVRAACGPDNHTSQRLLARLGFTPDGRIRNHVYANGAWRDSLLYSLPNHQTEDEPREYVGTVRIEGRPEIRFKVSARSGPEARALAADRYGEGIISVWNEEDARRRR</sequence>
<protein>
    <submittedName>
        <fullName evidence="2">GNAT family N-acetyltransferase</fullName>
    </submittedName>
</protein>
<dbReference type="Pfam" id="PF13302">
    <property type="entry name" value="Acetyltransf_3"/>
    <property type="match status" value="1"/>
</dbReference>
<reference evidence="2 3" key="1">
    <citation type="submission" date="2021-03" db="EMBL/GenBank/DDBJ databases">
        <title>Actinoplanes flavus sp. nov., a novel actinomycete isolated from Coconut Palm rhizosphere soil.</title>
        <authorList>
            <person name="Luo X."/>
        </authorList>
    </citation>
    <scope>NUCLEOTIDE SEQUENCE [LARGE SCALE GENOMIC DNA]</scope>
    <source>
        <strain evidence="2 3">NEAU-H7</strain>
    </source>
</reference>
<proteinExistence type="predicted"/>
<dbReference type="Gene3D" id="3.40.630.30">
    <property type="match status" value="1"/>
</dbReference>
<dbReference type="SUPFAM" id="SSF55729">
    <property type="entry name" value="Acyl-CoA N-acyltransferases (Nat)"/>
    <property type="match status" value="1"/>
</dbReference>
<comment type="caution">
    <text evidence="2">The sequence shown here is derived from an EMBL/GenBank/DDBJ whole genome shotgun (WGS) entry which is preliminary data.</text>
</comment>